<reference evidence="1 2" key="1">
    <citation type="submission" date="2020-06" db="EMBL/GenBank/DDBJ databases">
        <title>Genome sequence of Paramixta manurensis strain PD-1.</title>
        <authorList>
            <person name="Lee C.W."/>
            <person name="Kim J."/>
        </authorList>
    </citation>
    <scope>NUCLEOTIDE SEQUENCE [LARGE SCALE GENOMIC DNA]</scope>
    <source>
        <strain evidence="1 2">PD-1</strain>
    </source>
</reference>
<proteinExistence type="predicted"/>
<accession>A0A6M8UUS8</accession>
<dbReference type="KEGG" id="pmak:PMPD1_3964"/>
<dbReference type="RefSeq" id="WP_173635707.1">
    <property type="nucleotide sequence ID" value="NZ_CP054212.1"/>
</dbReference>
<dbReference type="AlphaFoldDB" id="A0A6M8UUS8"/>
<name>A0A6M8UUS8_9GAMM</name>
<dbReference type="EMBL" id="CP054212">
    <property type="protein sequence ID" value="QKJ88873.1"/>
    <property type="molecule type" value="Genomic_DNA"/>
</dbReference>
<evidence type="ECO:0000313" key="2">
    <source>
        <dbReference type="Proteomes" id="UP000505325"/>
    </source>
</evidence>
<organism evidence="1 2">
    <name type="scientific">Paramixta manurensis</name>
    <dbReference type="NCBI Taxonomy" id="2740817"/>
    <lineage>
        <taxon>Bacteria</taxon>
        <taxon>Pseudomonadati</taxon>
        <taxon>Pseudomonadota</taxon>
        <taxon>Gammaproteobacteria</taxon>
        <taxon>Enterobacterales</taxon>
        <taxon>Erwiniaceae</taxon>
        <taxon>Paramixta</taxon>
    </lineage>
</organism>
<gene>
    <name evidence="1" type="ORF">PMPD1_3964</name>
</gene>
<dbReference type="Proteomes" id="UP000505325">
    <property type="component" value="Chromosome"/>
</dbReference>
<sequence length="233" mass="26794">MSKREDIIDPIAYKFDSGIRNGLIYTENLGWIDLGHARGDDIINTLNLMSVGEASASSYYLIRYEQTMSYGRISTGRYVRWNIKRGRSLSERHSIMLAMLMQTARAFENWQDMSFFSWFTDSGFSGEELVSDLLGFYKAIRPGNYWNFLKPVSREAALRRWDYYGPIGSFKNRGFRPLLFPDPLNKTSRHVPYKGQLPQFMTTVTPFNDFNSGIVQVIDRASVVNKFGGVTLD</sequence>
<evidence type="ECO:0000313" key="1">
    <source>
        <dbReference type="EMBL" id="QKJ88873.1"/>
    </source>
</evidence>
<evidence type="ECO:0008006" key="3">
    <source>
        <dbReference type="Google" id="ProtNLM"/>
    </source>
</evidence>
<protein>
    <recommendedName>
        <fullName evidence="3">DUF4056 domain-containing protein</fullName>
    </recommendedName>
</protein>
<keyword evidence="2" id="KW-1185">Reference proteome</keyword>